<dbReference type="InterPro" id="IPR052728">
    <property type="entry name" value="O2_lipid_transport_reg"/>
</dbReference>
<dbReference type="EMBL" id="BTRK01000004">
    <property type="protein sequence ID" value="GMR46314.1"/>
    <property type="molecule type" value="Genomic_DNA"/>
</dbReference>
<comment type="caution">
    <text evidence="3">The sequence shown here is derived from an EMBL/GenBank/DDBJ whole genome shotgun (WGS) entry which is preliminary data.</text>
</comment>
<sequence length="136" mass="15199">PLIFLLWPLICIVTTSEEEINPSQKASYDPQHRNDSSISKIEPSMIFYVYNSVLLILLSLVIIGSLLDYATAESEKERIGGHVWNALMSFSLPRNSLSIFSLQQGRDAINCLDGIRVISFAWVATGHTLKVFIDKG</sequence>
<accession>A0AAN5CL09</accession>
<dbReference type="PANTHER" id="PTHR11161:SF0">
    <property type="entry name" value="O-ACYLTRANSFERASE LIKE PROTEIN"/>
    <property type="match status" value="1"/>
</dbReference>
<dbReference type="Proteomes" id="UP001328107">
    <property type="component" value="Unassembled WGS sequence"/>
</dbReference>
<protein>
    <submittedName>
        <fullName evidence="3">Uncharacterized protein</fullName>
    </submittedName>
</protein>
<dbReference type="AlphaFoldDB" id="A0AAN5CL09"/>
<feature type="non-terminal residue" evidence="3">
    <location>
        <position position="1"/>
    </location>
</feature>
<feature type="transmembrane region" description="Helical" evidence="1">
    <location>
        <begin position="45"/>
        <end position="69"/>
    </location>
</feature>
<keyword evidence="4" id="KW-1185">Reference proteome</keyword>
<feature type="signal peptide" evidence="2">
    <location>
        <begin position="1"/>
        <end position="17"/>
    </location>
</feature>
<keyword evidence="1" id="KW-1133">Transmembrane helix</keyword>
<evidence type="ECO:0000313" key="4">
    <source>
        <dbReference type="Proteomes" id="UP001328107"/>
    </source>
</evidence>
<name>A0AAN5CL09_9BILA</name>
<evidence type="ECO:0000256" key="2">
    <source>
        <dbReference type="SAM" id="SignalP"/>
    </source>
</evidence>
<dbReference type="PANTHER" id="PTHR11161">
    <property type="entry name" value="O-ACYLTRANSFERASE"/>
    <property type="match status" value="1"/>
</dbReference>
<keyword evidence="2" id="KW-0732">Signal</keyword>
<organism evidence="3 4">
    <name type="scientific">Pristionchus mayeri</name>
    <dbReference type="NCBI Taxonomy" id="1317129"/>
    <lineage>
        <taxon>Eukaryota</taxon>
        <taxon>Metazoa</taxon>
        <taxon>Ecdysozoa</taxon>
        <taxon>Nematoda</taxon>
        <taxon>Chromadorea</taxon>
        <taxon>Rhabditida</taxon>
        <taxon>Rhabditina</taxon>
        <taxon>Diplogasteromorpha</taxon>
        <taxon>Diplogasteroidea</taxon>
        <taxon>Neodiplogasteridae</taxon>
        <taxon>Pristionchus</taxon>
    </lineage>
</organism>
<keyword evidence="1" id="KW-0472">Membrane</keyword>
<evidence type="ECO:0000313" key="3">
    <source>
        <dbReference type="EMBL" id="GMR46314.1"/>
    </source>
</evidence>
<gene>
    <name evidence="3" type="ORF">PMAYCL1PPCAC_16509</name>
</gene>
<reference evidence="4" key="1">
    <citation type="submission" date="2022-10" db="EMBL/GenBank/DDBJ databases">
        <title>Genome assembly of Pristionchus species.</title>
        <authorList>
            <person name="Yoshida K."/>
            <person name="Sommer R.J."/>
        </authorList>
    </citation>
    <scope>NUCLEOTIDE SEQUENCE [LARGE SCALE GENOMIC DNA]</scope>
    <source>
        <strain evidence="4">RS5460</strain>
    </source>
</reference>
<proteinExistence type="predicted"/>
<feature type="chain" id="PRO_5042835429" evidence="2">
    <location>
        <begin position="18"/>
        <end position="136"/>
    </location>
</feature>
<evidence type="ECO:0000256" key="1">
    <source>
        <dbReference type="SAM" id="Phobius"/>
    </source>
</evidence>
<keyword evidence="1" id="KW-0812">Transmembrane</keyword>
<feature type="non-terminal residue" evidence="3">
    <location>
        <position position="136"/>
    </location>
</feature>